<accession>A0AAV4EJ24</accession>
<gene>
    <name evidence="12" type="ORF">ElyMa_005422800</name>
</gene>
<evidence type="ECO:0000256" key="10">
    <source>
        <dbReference type="SAM" id="Phobius"/>
    </source>
</evidence>
<dbReference type="InterPro" id="IPR003280">
    <property type="entry name" value="2pore_dom_K_chnl"/>
</dbReference>
<evidence type="ECO:0000256" key="6">
    <source>
        <dbReference type="ARBA" id="ARBA00023136"/>
    </source>
</evidence>
<keyword evidence="7 8" id="KW-0407">Ion channel</keyword>
<dbReference type="PANTHER" id="PTHR11003">
    <property type="entry name" value="POTASSIUM CHANNEL, SUBFAMILY K"/>
    <property type="match status" value="1"/>
</dbReference>
<evidence type="ECO:0000256" key="8">
    <source>
        <dbReference type="RuleBase" id="RU003857"/>
    </source>
</evidence>
<dbReference type="Proteomes" id="UP000762676">
    <property type="component" value="Unassembled WGS sequence"/>
</dbReference>
<evidence type="ECO:0000256" key="3">
    <source>
        <dbReference type="ARBA" id="ARBA00022692"/>
    </source>
</evidence>
<dbReference type="GO" id="GO:0022841">
    <property type="term" value="F:potassium ion leak channel activity"/>
    <property type="evidence" value="ECO:0007669"/>
    <property type="project" value="TreeGrafter"/>
</dbReference>
<protein>
    <submittedName>
        <fullName evidence="12">Potassium channel subfamily K member 4</fullName>
    </submittedName>
</protein>
<keyword evidence="2 8" id="KW-0813">Transport</keyword>
<keyword evidence="4 10" id="KW-1133">Transmembrane helix</keyword>
<dbReference type="GO" id="GO:0005886">
    <property type="term" value="C:plasma membrane"/>
    <property type="evidence" value="ECO:0007669"/>
    <property type="project" value="TreeGrafter"/>
</dbReference>
<evidence type="ECO:0000313" key="13">
    <source>
        <dbReference type="Proteomes" id="UP000762676"/>
    </source>
</evidence>
<dbReference type="GO" id="GO:0015271">
    <property type="term" value="F:outward rectifier potassium channel activity"/>
    <property type="evidence" value="ECO:0007669"/>
    <property type="project" value="TreeGrafter"/>
</dbReference>
<feature type="compositionally biased region" description="Acidic residues" evidence="9">
    <location>
        <begin position="419"/>
        <end position="433"/>
    </location>
</feature>
<evidence type="ECO:0000259" key="11">
    <source>
        <dbReference type="Pfam" id="PF07885"/>
    </source>
</evidence>
<dbReference type="Pfam" id="PF07885">
    <property type="entry name" value="Ion_trans_2"/>
    <property type="match status" value="2"/>
</dbReference>
<evidence type="ECO:0000256" key="4">
    <source>
        <dbReference type="ARBA" id="ARBA00022989"/>
    </source>
</evidence>
<evidence type="ECO:0000256" key="1">
    <source>
        <dbReference type="ARBA" id="ARBA00004141"/>
    </source>
</evidence>
<keyword evidence="13" id="KW-1185">Reference proteome</keyword>
<dbReference type="Gene3D" id="1.10.287.70">
    <property type="match status" value="1"/>
</dbReference>
<feature type="transmembrane region" description="Helical" evidence="10">
    <location>
        <begin position="78"/>
        <end position="102"/>
    </location>
</feature>
<dbReference type="PANTHER" id="PTHR11003:SF334">
    <property type="entry name" value="FI03418P"/>
    <property type="match status" value="1"/>
</dbReference>
<feature type="compositionally biased region" description="Acidic residues" evidence="9">
    <location>
        <begin position="398"/>
        <end position="412"/>
    </location>
</feature>
<keyword evidence="6 10" id="KW-0472">Membrane</keyword>
<comment type="subcellular location">
    <subcellularLocation>
        <location evidence="1">Membrane</location>
        <topology evidence="1">Multi-pass membrane protein</topology>
    </subcellularLocation>
</comment>
<dbReference type="SUPFAM" id="SSF81324">
    <property type="entry name" value="Voltage-gated potassium channels"/>
    <property type="match status" value="2"/>
</dbReference>
<feature type="domain" description="Potassium channel" evidence="11">
    <location>
        <begin position="137"/>
        <end position="217"/>
    </location>
</feature>
<feature type="transmembrane region" description="Helical" evidence="10">
    <location>
        <begin position="40"/>
        <end position="58"/>
    </location>
</feature>
<reference evidence="12 13" key="1">
    <citation type="journal article" date="2021" name="Elife">
        <title>Chloroplast acquisition without the gene transfer in kleptoplastic sea slugs, Plakobranchus ocellatus.</title>
        <authorList>
            <person name="Maeda T."/>
            <person name="Takahashi S."/>
            <person name="Yoshida T."/>
            <person name="Shimamura S."/>
            <person name="Takaki Y."/>
            <person name="Nagai Y."/>
            <person name="Toyoda A."/>
            <person name="Suzuki Y."/>
            <person name="Arimoto A."/>
            <person name="Ishii H."/>
            <person name="Satoh N."/>
            <person name="Nishiyama T."/>
            <person name="Hasebe M."/>
            <person name="Maruyama T."/>
            <person name="Minagawa J."/>
            <person name="Obokata J."/>
            <person name="Shigenobu S."/>
        </authorList>
    </citation>
    <scope>NUCLEOTIDE SEQUENCE [LARGE SCALE GENOMIC DNA]</scope>
</reference>
<sequence length="433" mass="47029">MNCPQILQKSFKESAATVTVAPSAAAAAAAMSESEQEKDWTYATALLFCVAVITSIGYGDIVPRTPEGKVACMFYGLVGIPMMLLCLANIGHFLATCFRFVWHQARTLCLVKDKDKDKTDGFRDCKARVPITVILLTLFIYLMTGASLFSGWEGWSFLDGCYFVFVTLSTIGFGDLVPGKGTNTLDSNAQRVVCALYLLFGLSLVAMTFQLIQDWVRHIMARYAEFFGLTKEQIDKDKEISETGILDASVEDEENRRKLLGNNSPGPGGAAGCSGVVVIGNDSKNGQQKHRQAEDAEAVSVAEVRDPLLLNRSTSNESSIGDGPGGQETPRHKGQGKLTADVEEGESNETGPNQQQPPPSVEEASNTLLGLLKKRRSPQDKTGDQLPNSDNLSRDGNNNDDYDDNYDDDDHDDDHGDDGGDGDDIPSESDDFQ</sequence>
<feature type="domain" description="Potassium channel" evidence="11">
    <location>
        <begin position="27"/>
        <end position="94"/>
    </location>
</feature>
<dbReference type="AlphaFoldDB" id="A0AAV4EJ24"/>
<keyword evidence="3 8" id="KW-0812">Transmembrane</keyword>
<dbReference type="PRINTS" id="PR01333">
    <property type="entry name" value="2POREKCHANEL"/>
</dbReference>
<evidence type="ECO:0000256" key="5">
    <source>
        <dbReference type="ARBA" id="ARBA00023065"/>
    </source>
</evidence>
<feature type="transmembrane region" description="Helical" evidence="10">
    <location>
        <begin position="189"/>
        <end position="212"/>
    </location>
</feature>
<evidence type="ECO:0000256" key="7">
    <source>
        <dbReference type="ARBA" id="ARBA00023303"/>
    </source>
</evidence>
<organism evidence="12 13">
    <name type="scientific">Elysia marginata</name>
    <dbReference type="NCBI Taxonomy" id="1093978"/>
    <lineage>
        <taxon>Eukaryota</taxon>
        <taxon>Metazoa</taxon>
        <taxon>Spiralia</taxon>
        <taxon>Lophotrochozoa</taxon>
        <taxon>Mollusca</taxon>
        <taxon>Gastropoda</taxon>
        <taxon>Heterobranchia</taxon>
        <taxon>Euthyneura</taxon>
        <taxon>Panpulmonata</taxon>
        <taxon>Sacoglossa</taxon>
        <taxon>Placobranchoidea</taxon>
        <taxon>Plakobranchidae</taxon>
        <taxon>Elysia</taxon>
    </lineage>
</organism>
<feature type="region of interest" description="Disordered" evidence="9">
    <location>
        <begin position="252"/>
        <end position="433"/>
    </location>
</feature>
<dbReference type="GO" id="GO:0030322">
    <property type="term" value="P:stabilization of membrane potential"/>
    <property type="evidence" value="ECO:0007669"/>
    <property type="project" value="TreeGrafter"/>
</dbReference>
<comment type="caution">
    <text evidence="12">The sequence shown here is derived from an EMBL/GenBank/DDBJ whole genome shotgun (WGS) entry which is preliminary data.</text>
</comment>
<keyword evidence="5 8" id="KW-0406">Ion transport</keyword>
<proteinExistence type="inferred from homology"/>
<comment type="similarity">
    <text evidence="8">Belongs to the two pore domain potassium channel (TC 1.A.1.8) family.</text>
</comment>
<evidence type="ECO:0000313" key="12">
    <source>
        <dbReference type="EMBL" id="GFR61072.1"/>
    </source>
</evidence>
<dbReference type="InterPro" id="IPR013099">
    <property type="entry name" value="K_chnl_dom"/>
</dbReference>
<evidence type="ECO:0000256" key="2">
    <source>
        <dbReference type="ARBA" id="ARBA00022448"/>
    </source>
</evidence>
<dbReference type="EMBL" id="BMAT01010806">
    <property type="protein sequence ID" value="GFR61072.1"/>
    <property type="molecule type" value="Genomic_DNA"/>
</dbReference>
<feature type="transmembrane region" description="Helical" evidence="10">
    <location>
        <begin position="129"/>
        <end position="149"/>
    </location>
</feature>
<feature type="transmembrane region" description="Helical" evidence="10">
    <location>
        <begin position="155"/>
        <end position="177"/>
    </location>
</feature>
<name>A0AAV4EJ24_9GAST</name>
<evidence type="ECO:0000256" key="9">
    <source>
        <dbReference type="SAM" id="MobiDB-lite"/>
    </source>
</evidence>